<proteinExistence type="predicted"/>
<feature type="region of interest" description="Disordered" evidence="1">
    <location>
        <begin position="491"/>
        <end position="523"/>
    </location>
</feature>
<accession>A0A7S3PQN3</accession>
<organism evidence="2">
    <name type="scientific">Aplanochytrium stocchinoi</name>
    <dbReference type="NCBI Taxonomy" id="215587"/>
    <lineage>
        <taxon>Eukaryota</taxon>
        <taxon>Sar</taxon>
        <taxon>Stramenopiles</taxon>
        <taxon>Bigyra</taxon>
        <taxon>Labyrinthulomycetes</taxon>
        <taxon>Thraustochytrida</taxon>
        <taxon>Thraustochytriidae</taxon>
        <taxon>Aplanochytrium</taxon>
    </lineage>
</organism>
<reference evidence="2" key="1">
    <citation type="submission" date="2021-01" db="EMBL/GenBank/DDBJ databases">
        <authorList>
            <person name="Corre E."/>
            <person name="Pelletier E."/>
            <person name="Niang G."/>
            <person name="Scheremetjew M."/>
            <person name="Finn R."/>
            <person name="Kale V."/>
            <person name="Holt S."/>
            <person name="Cochrane G."/>
            <person name="Meng A."/>
            <person name="Brown T."/>
            <person name="Cohen L."/>
        </authorList>
    </citation>
    <scope>NUCLEOTIDE SEQUENCE</scope>
    <source>
        <strain evidence="2">GSBS06</strain>
    </source>
</reference>
<sequence>MSEESEDKAAEALVNETEVVSPADVGMFTEVDPNVEEENALQPGDSENQHEHDEEQESGVVTEPPRQHTKVASKTKTTRKSGEGSGSSSGKAKGSKQNKKYTDVLLHEIFPAGDYLYLRIQDKDNTNKLRLPIEEARQKKNEDMEEKSWNRLKLILKKLIEHSANAICPADPKILAVQTAEEICGKVSKKSRKGAKQGEGTGFLKRELCKGMLAARKGSVVKRVCRALLCSGMSHKKLNIFLEENFGASMSKGSHQAGRADWKLIEAGQEVVVEKHSCQRFNMESVQKAVDFILLGDYVQYLPWETKLIKLGLNDSLILPAITRKLSPTELWDLYKKEATDKSDRISKTSFFDIVNEVSVTEDMSQRVSDESLAKHLYDNMRTVRRVIKDFVADKGQRESMLKQVDVIVYFLRDSYHSHLDKNDECATHNIAYALGTEGAETVKPVDCTACKYPFYFMDVLLRQAEHWRGGELLPLLKQSRDKLKKYMGQQVRNANSNANRGKEIGRSPSKKRKRETEEEVQDQGKAKNMVACAIRYALQLISRERNDVSFALTTKESDFDYSEASEYNLDLSEFVSSWAKRPTRGSRNGAGKISFYEDDIRQIFESSIKEKILRSKSLEVLDVLQNKYPDRYDIPSLSAIKYELTRIYSRSQKNSKAMKGDMAESKKKSRHGMANRYTDYIDFILKSHPDITGKPAVKLFMENFKNEDESDLPSDKQIQTKLNSLKQSQGKKQKEEVLALSM</sequence>
<feature type="compositionally biased region" description="Basic residues" evidence="1">
    <location>
        <begin position="67"/>
        <end position="79"/>
    </location>
</feature>
<gene>
    <name evidence="2" type="ORF">ASTO00021_LOCUS17374</name>
</gene>
<feature type="region of interest" description="Disordered" evidence="1">
    <location>
        <begin position="724"/>
        <end position="743"/>
    </location>
</feature>
<name>A0A7S3PQN3_9STRA</name>
<dbReference type="EMBL" id="HBIN01022625">
    <property type="protein sequence ID" value="CAE0447402.1"/>
    <property type="molecule type" value="Transcribed_RNA"/>
</dbReference>
<evidence type="ECO:0000313" key="2">
    <source>
        <dbReference type="EMBL" id="CAE0447402.1"/>
    </source>
</evidence>
<protein>
    <submittedName>
        <fullName evidence="2">Uncharacterized protein</fullName>
    </submittedName>
</protein>
<feature type="region of interest" description="Disordered" evidence="1">
    <location>
        <begin position="1"/>
        <end position="98"/>
    </location>
</feature>
<feature type="compositionally biased region" description="Polar residues" evidence="1">
    <location>
        <begin position="491"/>
        <end position="500"/>
    </location>
</feature>
<evidence type="ECO:0000256" key="1">
    <source>
        <dbReference type="SAM" id="MobiDB-lite"/>
    </source>
</evidence>
<dbReference type="AlphaFoldDB" id="A0A7S3PQN3"/>
<feature type="compositionally biased region" description="Basic and acidic residues" evidence="1">
    <location>
        <begin position="733"/>
        <end position="743"/>
    </location>
</feature>